<dbReference type="EMBL" id="LHXL01000012">
    <property type="protein sequence ID" value="KXA90142.1"/>
    <property type="molecule type" value="Genomic_DNA"/>
</dbReference>
<sequence>MKQKDLDGDKRRNKPEEAFDEIVENFDEVIEEIRDGKRIPTERSSRYNDGERISLSFRSSD</sequence>
<dbReference type="Proteomes" id="UP000070589">
    <property type="component" value="Unassembled WGS sequence"/>
</dbReference>
<evidence type="ECO:0000313" key="2">
    <source>
        <dbReference type="Proteomes" id="UP000070589"/>
    </source>
</evidence>
<proteinExistence type="predicted"/>
<name>A0A133U7G8_9EURY</name>
<dbReference type="AlphaFoldDB" id="A0A133U7G8"/>
<organism evidence="1 2">
    <name type="scientific">candidate division MSBL1 archaeon SCGC-AAA259D14</name>
    <dbReference type="NCBI Taxonomy" id="1698261"/>
    <lineage>
        <taxon>Archaea</taxon>
        <taxon>Methanobacteriati</taxon>
        <taxon>Methanobacteriota</taxon>
        <taxon>candidate division MSBL1</taxon>
    </lineage>
</organism>
<accession>A0A133U7G8</accession>
<protein>
    <submittedName>
        <fullName evidence="1">Uncharacterized protein</fullName>
    </submittedName>
</protein>
<gene>
    <name evidence="1" type="ORF">AKJ62_01555</name>
</gene>
<evidence type="ECO:0000313" key="1">
    <source>
        <dbReference type="EMBL" id="KXA90142.1"/>
    </source>
</evidence>
<keyword evidence="2" id="KW-1185">Reference proteome</keyword>
<comment type="caution">
    <text evidence="1">The sequence shown here is derived from an EMBL/GenBank/DDBJ whole genome shotgun (WGS) entry which is preliminary data.</text>
</comment>
<reference evidence="1 2" key="1">
    <citation type="journal article" date="2016" name="Sci. Rep.">
        <title>Metabolic traits of an uncultured archaeal lineage -MSBL1- from brine pools of the Red Sea.</title>
        <authorList>
            <person name="Mwirichia R."/>
            <person name="Alam I."/>
            <person name="Rashid M."/>
            <person name="Vinu M."/>
            <person name="Ba-Alawi W."/>
            <person name="Anthony Kamau A."/>
            <person name="Kamanda Ngugi D."/>
            <person name="Goker M."/>
            <person name="Klenk H.P."/>
            <person name="Bajic V."/>
            <person name="Stingl U."/>
        </authorList>
    </citation>
    <scope>NUCLEOTIDE SEQUENCE [LARGE SCALE GENOMIC DNA]</scope>
    <source>
        <strain evidence="1">SCGC-AAA259D14</strain>
    </source>
</reference>